<keyword evidence="2" id="KW-1185">Reference proteome</keyword>
<sequence length="165" mass="19194">MTMHKNFMDIYHLLNNDEQLNRLLYYSPLNLIENTPDPLDPSLPNVLDIDEDWEIRTDRILLTPKSDDLTADKSICRILIYPGTRIPTSNYYVADQQLVVDILCHFDYENGDLRSTRISDRLNELFCLNRITGIGKMDYVRGTPIGAPVQYVGYRHAYEFGSFKK</sequence>
<evidence type="ECO:0000313" key="2">
    <source>
        <dbReference type="Proteomes" id="UP000233440"/>
    </source>
</evidence>
<organism evidence="1 2">
    <name type="scientific">Heyndrickxia camelliae</name>
    <dbReference type="NCBI Taxonomy" id="1707093"/>
    <lineage>
        <taxon>Bacteria</taxon>
        <taxon>Bacillati</taxon>
        <taxon>Bacillota</taxon>
        <taxon>Bacilli</taxon>
        <taxon>Bacillales</taxon>
        <taxon>Bacillaceae</taxon>
        <taxon>Heyndrickxia</taxon>
    </lineage>
</organism>
<comment type="caution">
    <text evidence="1">The sequence shown here is derived from an EMBL/GenBank/DDBJ whole genome shotgun (WGS) entry which is preliminary data.</text>
</comment>
<dbReference type="RefSeq" id="WP_101356338.1">
    <property type="nucleotide sequence ID" value="NZ_PIQO01000026.1"/>
</dbReference>
<dbReference type="OrthoDB" id="2733002at2"/>
<dbReference type="Proteomes" id="UP000233440">
    <property type="component" value="Unassembled WGS sequence"/>
</dbReference>
<dbReference type="EMBL" id="PIQO01000026">
    <property type="protein sequence ID" value="PKR82850.1"/>
    <property type="molecule type" value="Genomic_DNA"/>
</dbReference>
<name>A0A2N3LDX8_9BACI</name>
<evidence type="ECO:0000313" key="1">
    <source>
        <dbReference type="EMBL" id="PKR82850.1"/>
    </source>
</evidence>
<dbReference type="AlphaFoldDB" id="A0A2N3LDX8"/>
<reference evidence="1 2" key="1">
    <citation type="submission" date="2017-11" db="EMBL/GenBank/DDBJ databases">
        <title>Bacillus camelliae sp. nov., isolated from pu'er tea.</title>
        <authorList>
            <person name="Niu L."/>
        </authorList>
    </citation>
    <scope>NUCLEOTIDE SEQUENCE [LARGE SCALE GENOMIC DNA]</scope>
    <source>
        <strain evidence="1 2">7578-1</strain>
    </source>
</reference>
<accession>A0A2N3LDX8</accession>
<proteinExistence type="predicted"/>
<gene>
    <name evidence="1" type="ORF">CWO92_21915</name>
</gene>
<protein>
    <submittedName>
        <fullName evidence="1">Uncharacterized protein</fullName>
    </submittedName>
</protein>